<reference evidence="1" key="1">
    <citation type="submission" date="2021-06" db="EMBL/GenBank/DDBJ databases">
        <title>Parelaphostrongylus tenuis whole genome reference sequence.</title>
        <authorList>
            <person name="Garwood T.J."/>
            <person name="Larsen P.A."/>
            <person name="Fountain-Jones N.M."/>
            <person name="Garbe J.R."/>
            <person name="Macchietto M.G."/>
            <person name="Kania S.A."/>
            <person name="Gerhold R.W."/>
            <person name="Richards J.E."/>
            <person name="Wolf T.M."/>
        </authorList>
    </citation>
    <scope>NUCLEOTIDE SEQUENCE</scope>
    <source>
        <strain evidence="1">MNPRO001-30</strain>
        <tissue evidence="1">Meninges</tissue>
    </source>
</reference>
<protein>
    <submittedName>
        <fullName evidence="1">Uncharacterized protein</fullName>
    </submittedName>
</protein>
<dbReference type="Proteomes" id="UP001196413">
    <property type="component" value="Unassembled WGS sequence"/>
</dbReference>
<dbReference type="EMBL" id="JAHQIW010000166">
    <property type="protein sequence ID" value="KAJ1346399.1"/>
    <property type="molecule type" value="Genomic_DNA"/>
</dbReference>
<evidence type="ECO:0000313" key="1">
    <source>
        <dbReference type="EMBL" id="KAJ1346399.1"/>
    </source>
</evidence>
<name>A0AAD5MEE2_PARTN</name>
<proteinExistence type="predicted"/>
<sequence>MSDCLAQETKQRLAARTAGDQKSLYTLRKNPVNYFASLGKNQRMAYSHDSTRVKKKIENDWSYMVVVTLVVSLE</sequence>
<gene>
    <name evidence="1" type="ORF">KIN20_001174</name>
</gene>
<keyword evidence="2" id="KW-1185">Reference proteome</keyword>
<comment type="caution">
    <text evidence="1">The sequence shown here is derived from an EMBL/GenBank/DDBJ whole genome shotgun (WGS) entry which is preliminary data.</text>
</comment>
<dbReference type="AlphaFoldDB" id="A0AAD5MEE2"/>
<accession>A0AAD5MEE2</accession>
<organism evidence="1 2">
    <name type="scientific">Parelaphostrongylus tenuis</name>
    <name type="common">Meningeal worm</name>
    <dbReference type="NCBI Taxonomy" id="148309"/>
    <lineage>
        <taxon>Eukaryota</taxon>
        <taxon>Metazoa</taxon>
        <taxon>Ecdysozoa</taxon>
        <taxon>Nematoda</taxon>
        <taxon>Chromadorea</taxon>
        <taxon>Rhabditida</taxon>
        <taxon>Rhabditina</taxon>
        <taxon>Rhabditomorpha</taxon>
        <taxon>Strongyloidea</taxon>
        <taxon>Metastrongylidae</taxon>
        <taxon>Parelaphostrongylus</taxon>
    </lineage>
</organism>
<evidence type="ECO:0000313" key="2">
    <source>
        <dbReference type="Proteomes" id="UP001196413"/>
    </source>
</evidence>